<reference evidence="2 3" key="1">
    <citation type="journal article" date="2020" name="Nature">
        <title>Six reference-quality genomes reveal evolution of bat adaptations.</title>
        <authorList>
            <person name="Jebb D."/>
            <person name="Huang Z."/>
            <person name="Pippel M."/>
            <person name="Hughes G.M."/>
            <person name="Lavrichenko K."/>
            <person name="Devanna P."/>
            <person name="Winkler S."/>
            <person name="Jermiin L.S."/>
            <person name="Skirmuntt E.C."/>
            <person name="Katzourakis A."/>
            <person name="Burkitt-Gray L."/>
            <person name="Ray D.A."/>
            <person name="Sullivan K.A.M."/>
            <person name="Roscito J.G."/>
            <person name="Kirilenko B.M."/>
            <person name="Davalos L.M."/>
            <person name="Corthals A.P."/>
            <person name="Power M.L."/>
            <person name="Jones G."/>
            <person name="Ransome R.D."/>
            <person name="Dechmann D.K.N."/>
            <person name="Locatelli A.G."/>
            <person name="Puechmaille S.J."/>
            <person name="Fedrigo O."/>
            <person name="Jarvis E.D."/>
            <person name="Hiller M."/>
            <person name="Vernes S.C."/>
            <person name="Myers E.W."/>
            <person name="Teeling E.C."/>
        </authorList>
    </citation>
    <scope>NUCLEOTIDE SEQUENCE [LARGE SCALE GENOMIC DNA]</scope>
    <source>
        <strain evidence="2">MRhiFer1</strain>
        <tissue evidence="2">Lung</tissue>
    </source>
</reference>
<protein>
    <submittedName>
        <fullName evidence="2">PVR cell adhesion molecule</fullName>
    </submittedName>
</protein>
<dbReference type="AlphaFoldDB" id="A0A7J7SKF5"/>
<dbReference type="EMBL" id="JACAGC010000022">
    <property type="protein sequence ID" value="KAF6288899.1"/>
    <property type="molecule type" value="Genomic_DNA"/>
</dbReference>
<evidence type="ECO:0000256" key="1">
    <source>
        <dbReference type="SAM" id="MobiDB-lite"/>
    </source>
</evidence>
<dbReference type="Proteomes" id="UP000585614">
    <property type="component" value="Unassembled WGS sequence"/>
</dbReference>
<evidence type="ECO:0000313" key="2">
    <source>
        <dbReference type="EMBL" id="KAF6288899.1"/>
    </source>
</evidence>
<comment type="caution">
    <text evidence="2">The sequence shown here is derived from an EMBL/GenBank/DDBJ whole genome shotgun (WGS) entry which is preliminary data.</text>
</comment>
<feature type="region of interest" description="Disordered" evidence="1">
    <location>
        <begin position="1"/>
        <end position="24"/>
    </location>
</feature>
<gene>
    <name evidence="2" type="ORF">mRhiFer1_013881</name>
</gene>
<sequence>MKPTTPATSPRSRTVAGAPVPGSTCWSSPRTRLITWRSHSACSARSLCLWPSASPQEVARLPTSPGP</sequence>
<proteinExistence type="predicted"/>
<name>A0A7J7SKF5_RHIFE</name>
<organism evidence="2 3">
    <name type="scientific">Rhinolophus ferrumequinum</name>
    <name type="common">Greater horseshoe bat</name>
    <dbReference type="NCBI Taxonomy" id="59479"/>
    <lineage>
        <taxon>Eukaryota</taxon>
        <taxon>Metazoa</taxon>
        <taxon>Chordata</taxon>
        <taxon>Craniata</taxon>
        <taxon>Vertebrata</taxon>
        <taxon>Euteleostomi</taxon>
        <taxon>Mammalia</taxon>
        <taxon>Eutheria</taxon>
        <taxon>Laurasiatheria</taxon>
        <taxon>Chiroptera</taxon>
        <taxon>Yinpterochiroptera</taxon>
        <taxon>Rhinolophoidea</taxon>
        <taxon>Rhinolophidae</taxon>
        <taxon>Rhinolophinae</taxon>
        <taxon>Rhinolophus</taxon>
    </lineage>
</organism>
<evidence type="ECO:0000313" key="3">
    <source>
        <dbReference type="Proteomes" id="UP000585614"/>
    </source>
</evidence>
<feature type="compositionally biased region" description="Low complexity" evidence="1">
    <location>
        <begin position="1"/>
        <end position="14"/>
    </location>
</feature>
<accession>A0A7J7SKF5</accession>